<organism evidence="2 3">
    <name type="scientific">Xiphophorus couchianus</name>
    <name type="common">Monterrey platyfish</name>
    <dbReference type="NCBI Taxonomy" id="32473"/>
    <lineage>
        <taxon>Eukaryota</taxon>
        <taxon>Metazoa</taxon>
        <taxon>Chordata</taxon>
        <taxon>Craniata</taxon>
        <taxon>Vertebrata</taxon>
        <taxon>Euteleostomi</taxon>
        <taxon>Actinopterygii</taxon>
        <taxon>Neopterygii</taxon>
        <taxon>Teleostei</taxon>
        <taxon>Neoteleostei</taxon>
        <taxon>Acanthomorphata</taxon>
        <taxon>Ovalentaria</taxon>
        <taxon>Atherinomorphae</taxon>
        <taxon>Cyprinodontiformes</taxon>
        <taxon>Poeciliidae</taxon>
        <taxon>Poeciliinae</taxon>
        <taxon>Xiphophorus</taxon>
    </lineage>
</organism>
<evidence type="ECO:0000313" key="2">
    <source>
        <dbReference type="Ensembl" id="ENSXCOP00000026977.1"/>
    </source>
</evidence>
<keyword evidence="3" id="KW-1185">Reference proteome</keyword>
<protein>
    <submittedName>
        <fullName evidence="2">Uncharacterized protein</fullName>
    </submittedName>
</protein>
<dbReference type="STRING" id="32473.ENSXCOP00000026977"/>
<dbReference type="Proteomes" id="UP000261380">
    <property type="component" value="Unplaced"/>
</dbReference>
<accession>A0A3B5MYG0</accession>
<proteinExistence type="predicted"/>
<evidence type="ECO:0000313" key="3">
    <source>
        <dbReference type="Proteomes" id="UP000261380"/>
    </source>
</evidence>
<name>A0A3B5MYG0_9TELE</name>
<dbReference type="GeneTree" id="ENSGT00940000175655"/>
<sequence>MSSVCVLKRKAVLWQDSFSPHHRSTSPSMPVVLSSGGHALPTGQTPQATPPTLPGLLGDGTGSLGLLGNSVLRINLTQHLVKFLK</sequence>
<feature type="region of interest" description="Disordered" evidence="1">
    <location>
        <begin position="18"/>
        <end position="56"/>
    </location>
</feature>
<dbReference type="AlphaFoldDB" id="A0A3B5MYG0"/>
<reference evidence="2" key="1">
    <citation type="submission" date="2025-08" db="UniProtKB">
        <authorList>
            <consortium name="Ensembl"/>
        </authorList>
    </citation>
    <scope>IDENTIFICATION</scope>
</reference>
<reference evidence="2" key="2">
    <citation type="submission" date="2025-09" db="UniProtKB">
        <authorList>
            <consortium name="Ensembl"/>
        </authorList>
    </citation>
    <scope>IDENTIFICATION</scope>
</reference>
<dbReference type="Ensembl" id="ENSXCOT00000027310.1">
    <property type="protein sequence ID" value="ENSXCOP00000026977.1"/>
    <property type="gene ID" value="ENSXCOG00000020150.1"/>
</dbReference>
<evidence type="ECO:0000256" key="1">
    <source>
        <dbReference type="SAM" id="MobiDB-lite"/>
    </source>
</evidence>